<dbReference type="InterPro" id="IPR011200">
    <property type="entry name" value="UCP012608"/>
</dbReference>
<organism evidence="1 2">
    <name type="scientific">Actinomycetospora chlora</name>
    <dbReference type="NCBI Taxonomy" id="663608"/>
    <lineage>
        <taxon>Bacteria</taxon>
        <taxon>Bacillati</taxon>
        <taxon>Actinomycetota</taxon>
        <taxon>Actinomycetes</taxon>
        <taxon>Pseudonocardiales</taxon>
        <taxon>Pseudonocardiaceae</taxon>
        <taxon>Actinomycetospora</taxon>
    </lineage>
</organism>
<dbReference type="EMBL" id="BAABHO010000010">
    <property type="protein sequence ID" value="GAA4783961.1"/>
    <property type="molecule type" value="Genomic_DNA"/>
</dbReference>
<dbReference type="Pfam" id="PF10094">
    <property type="entry name" value="DUF2332"/>
    <property type="match status" value="1"/>
</dbReference>
<keyword evidence="2" id="KW-1185">Reference proteome</keyword>
<dbReference type="Proteomes" id="UP001500928">
    <property type="component" value="Unassembled WGS sequence"/>
</dbReference>
<reference evidence="2" key="1">
    <citation type="journal article" date="2019" name="Int. J. Syst. Evol. Microbiol.">
        <title>The Global Catalogue of Microorganisms (GCM) 10K type strain sequencing project: providing services to taxonomists for standard genome sequencing and annotation.</title>
        <authorList>
            <consortium name="The Broad Institute Genomics Platform"/>
            <consortium name="The Broad Institute Genome Sequencing Center for Infectious Disease"/>
            <person name="Wu L."/>
            <person name="Ma J."/>
        </authorList>
    </citation>
    <scope>NUCLEOTIDE SEQUENCE [LARGE SCALE GENOMIC DNA]</scope>
    <source>
        <strain evidence="2">JCM 17979</strain>
    </source>
</reference>
<evidence type="ECO:0000313" key="2">
    <source>
        <dbReference type="Proteomes" id="UP001500928"/>
    </source>
</evidence>
<accession>A0ABP9ASE3</accession>
<evidence type="ECO:0000313" key="1">
    <source>
        <dbReference type="EMBL" id="GAA4783961.1"/>
    </source>
</evidence>
<gene>
    <name evidence="1" type="ORF">GCM10023200_16860</name>
</gene>
<sequence>MIGHELERTVADNYRRFAVHEAEGRSPLYQELTLGVADDHEVLTLLERLPPGKRQPNLLLATVRHLAGVPAGYPAFRDVVLGRRDEVTATMLARRTQTNEPARCATLLPALPSGPLALLEVGASAGLCLYPDRYGYDFRWPGGGRRLGGEPVLTCDVGGPAPVPTATPDVVWRGGIDLDPLDVRDPEDVDWLRCLLWPGEDGREERLDAAVAVARADPPRIVRGDLVDDLPALAAQAPADATLVVFHSAVLAYVASGRRAAFAELVADLGVVRLANEATSVYDDLPDLPDPPPVPSPSLLVRDGHQPLAWVDGHGTWLHWLA</sequence>
<name>A0ABP9ASE3_9PSEU</name>
<proteinExistence type="predicted"/>
<protein>
    <submittedName>
        <fullName evidence="1">DUF2332 domain-containing protein</fullName>
    </submittedName>
</protein>
<dbReference type="RefSeq" id="WP_345412933.1">
    <property type="nucleotide sequence ID" value="NZ_BAABHO010000010.1"/>
</dbReference>
<comment type="caution">
    <text evidence="1">The sequence shown here is derived from an EMBL/GenBank/DDBJ whole genome shotgun (WGS) entry which is preliminary data.</text>
</comment>